<dbReference type="InterPro" id="IPR011006">
    <property type="entry name" value="CheY-like_superfamily"/>
</dbReference>
<dbReference type="CDD" id="cd17546">
    <property type="entry name" value="REC_hyHK_CKI1_RcsC-like"/>
    <property type="match status" value="1"/>
</dbReference>
<dbReference type="SMART" id="SM00260">
    <property type="entry name" value="CheW"/>
    <property type="match status" value="1"/>
</dbReference>
<reference evidence="16 17" key="1">
    <citation type="submission" date="2020-02" db="EMBL/GenBank/DDBJ databases">
        <title>Ideonella bacterium strain TBM-1.</title>
        <authorList>
            <person name="Chen W.-M."/>
        </authorList>
    </citation>
    <scope>NUCLEOTIDE SEQUENCE [LARGE SCALE GENOMIC DNA]</scope>
    <source>
        <strain evidence="16 17">TBM-1</strain>
    </source>
</reference>
<dbReference type="InterPro" id="IPR003594">
    <property type="entry name" value="HATPase_dom"/>
</dbReference>
<dbReference type="SMART" id="SM00073">
    <property type="entry name" value="HPT"/>
    <property type="match status" value="1"/>
</dbReference>
<dbReference type="PANTHER" id="PTHR43395">
    <property type="entry name" value="SENSOR HISTIDINE KINASE CHEA"/>
    <property type="match status" value="1"/>
</dbReference>
<evidence type="ECO:0000256" key="4">
    <source>
        <dbReference type="ARBA" id="ARBA00022553"/>
    </source>
</evidence>
<evidence type="ECO:0000256" key="9">
    <source>
        <dbReference type="PROSITE-ProRule" id="PRU00110"/>
    </source>
</evidence>
<evidence type="ECO:0000313" key="16">
    <source>
        <dbReference type="EMBL" id="NDY93260.1"/>
    </source>
</evidence>
<dbReference type="EC" id="2.7.13.3" evidence="2"/>
<dbReference type="FunFam" id="3.30.565.10:FF:000016">
    <property type="entry name" value="Chemotaxis protein CheA, putative"/>
    <property type="match status" value="1"/>
</dbReference>
<dbReference type="SMART" id="SM01231">
    <property type="entry name" value="H-kinase_dim"/>
    <property type="match status" value="1"/>
</dbReference>
<dbReference type="Gene3D" id="1.20.120.160">
    <property type="entry name" value="HPT domain"/>
    <property type="match status" value="1"/>
</dbReference>
<feature type="modified residue" description="4-aspartylphosphate" evidence="10">
    <location>
        <position position="946"/>
    </location>
</feature>
<feature type="domain" description="Histidine kinase" evidence="12">
    <location>
        <begin position="486"/>
        <end position="719"/>
    </location>
</feature>
<evidence type="ECO:0000256" key="7">
    <source>
        <dbReference type="ARBA" id="ARBA00023012"/>
    </source>
</evidence>
<keyword evidence="7" id="KW-0902">Two-component regulatory system</keyword>
<evidence type="ECO:0000256" key="5">
    <source>
        <dbReference type="ARBA" id="ARBA00022679"/>
    </source>
</evidence>
<dbReference type="PROSITE" id="PS50894">
    <property type="entry name" value="HPT"/>
    <property type="match status" value="1"/>
</dbReference>
<dbReference type="SMART" id="SM00387">
    <property type="entry name" value="HATPase_c"/>
    <property type="match status" value="1"/>
</dbReference>
<evidence type="ECO:0000259" key="15">
    <source>
        <dbReference type="PROSITE" id="PS50894"/>
    </source>
</evidence>
<dbReference type="Pfam" id="PF02518">
    <property type="entry name" value="HATPase_c"/>
    <property type="match status" value="1"/>
</dbReference>
<feature type="modified residue" description="Phosphohistidine" evidence="9">
    <location>
        <position position="246"/>
    </location>
</feature>
<dbReference type="Proteomes" id="UP000484255">
    <property type="component" value="Unassembled WGS sequence"/>
</dbReference>
<dbReference type="PRINTS" id="PR00344">
    <property type="entry name" value="BCTRLSENSOR"/>
</dbReference>
<feature type="domain" description="Response regulatory" evidence="13">
    <location>
        <begin position="897"/>
        <end position="1013"/>
    </location>
</feature>
<dbReference type="GO" id="GO:0005737">
    <property type="term" value="C:cytoplasm"/>
    <property type="evidence" value="ECO:0007669"/>
    <property type="project" value="InterPro"/>
</dbReference>
<keyword evidence="4 10" id="KW-0597">Phosphoprotein</keyword>
<dbReference type="Gene3D" id="3.40.50.2300">
    <property type="match status" value="1"/>
</dbReference>
<dbReference type="PROSITE" id="PS50851">
    <property type="entry name" value="CHEW"/>
    <property type="match status" value="1"/>
</dbReference>
<dbReference type="GO" id="GO:0006935">
    <property type="term" value="P:chemotaxis"/>
    <property type="evidence" value="ECO:0007669"/>
    <property type="project" value="InterPro"/>
</dbReference>
<accession>A0A7C9TL55</accession>
<dbReference type="CDD" id="cd00088">
    <property type="entry name" value="HPT"/>
    <property type="match status" value="1"/>
</dbReference>
<evidence type="ECO:0000259" key="12">
    <source>
        <dbReference type="PROSITE" id="PS50109"/>
    </source>
</evidence>
<dbReference type="PANTHER" id="PTHR43395:SF8">
    <property type="entry name" value="HISTIDINE KINASE"/>
    <property type="match status" value="1"/>
</dbReference>
<evidence type="ECO:0000256" key="6">
    <source>
        <dbReference type="ARBA" id="ARBA00022777"/>
    </source>
</evidence>
<protein>
    <recommendedName>
        <fullName evidence="3">Chemotaxis protein CheA</fullName>
        <ecNumber evidence="2">2.7.13.3</ecNumber>
    </recommendedName>
</protein>
<evidence type="ECO:0000259" key="14">
    <source>
        <dbReference type="PROSITE" id="PS50851"/>
    </source>
</evidence>
<evidence type="ECO:0000256" key="3">
    <source>
        <dbReference type="ARBA" id="ARBA00021495"/>
    </source>
</evidence>
<dbReference type="InterPro" id="IPR036890">
    <property type="entry name" value="HATPase_C_sf"/>
</dbReference>
<keyword evidence="17" id="KW-1185">Reference proteome</keyword>
<sequence length="1019" mass="109044">MDLLAHDGLEDELLAAPMAELEPEPEGSDTDLSLDFELLEAEAPPAVPVEGFEATVTDLPLAAEPAAEVPLSPWAPEAGLVTPDSFGREPDVALPDLAELPLVLEAAPEEEALVSGFEAEPTPVGETVLDLDLGAVTDAAVVPDEVLLPTDVLELATPVVDAAFVPEVEPVVLQTAEPVVPAALAPVATPSHLERVGDLESLDPELFALFAEEGKELLPQLGEQMRAWEDDLSDMGRAALAMRSLHTFKGSARMAGAMQLGELAHRLETSIEEVLGRGALDAGLLQELQTGVDTLSEQFDRLLRGEPHEEAQPLAESGVAALEAPVAEVLPRAELPAPEVTVAAPFAIELPQVAEPEPVLPAAVAAVGGQVDWAQLALRRASSTLAAGVAQDAAAQGTVRVKAPLLDRMVSHAGEVGITRARIASDMGQMQNSLRELTDNLERLRRQLRDLEIQAETQMTSRMEAARQLHQSFDPLEMDRFTRVQELTRMLAESVNDVGTVQRGLVQTLQDAEDQLANQLRLTRDLQDDLLRARMVEFDNLSDRLYRVVRQSAKDTGKLVRLNLVGGSIELDRAVLDRMAAPFEHLLRNAVAHGIETPAHREAAGKPASGHIEVSLHQIGNEVQIEVRDDGAGLDLARIEAKARAAGLVAPDAQLSEAELAGMIFRSGFSTASVVTEVAGRGVGMDVVRAEVTAMGGRIETATSTGQGTTFRLVLPLTTAVTQVVVLDAGGPVVAVPATLVELVRRVPVAEVEAAYRTGVLRHGEREIPFFWLGSLLQDAVRGQVEGRTAQVVIVRSAAQYVALHVAAVSGNQEAVVKNLGTQLSRLPGLAGMSLLPTGGTVLIYNPVALAAVYGQDIRRRLQELQAEPVGGETQPAAAAALASAAPVQPAEAQPALVMVVDDSLTVRRVTQRLLQREGYRVLLAKDGLDALEKLVDERPVVMLCDIEMPRMDGFDLVRNLRSDPRLADLPVIMITSRIAQKHREHAHELGVDHYLGKPYDEDLLLGLVRDYAGVTVAA</sequence>
<comment type="caution">
    <text evidence="16">The sequence shown here is derived from an EMBL/GenBank/DDBJ whole genome shotgun (WGS) entry which is preliminary data.</text>
</comment>
<dbReference type="PROSITE" id="PS50110">
    <property type="entry name" value="RESPONSE_REGULATORY"/>
    <property type="match status" value="1"/>
</dbReference>
<dbReference type="InterPro" id="IPR005467">
    <property type="entry name" value="His_kinase_dom"/>
</dbReference>
<evidence type="ECO:0000256" key="2">
    <source>
        <dbReference type="ARBA" id="ARBA00012438"/>
    </source>
</evidence>
<dbReference type="InterPro" id="IPR036641">
    <property type="entry name" value="HPT_dom_sf"/>
</dbReference>
<dbReference type="Pfam" id="PF00072">
    <property type="entry name" value="Response_reg"/>
    <property type="match status" value="1"/>
</dbReference>
<dbReference type="SMART" id="SM00448">
    <property type="entry name" value="REC"/>
    <property type="match status" value="1"/>
</dbReference>
<dbReference type="InterPro" id="IPR001789">
    <property type="entry name" value="Sig_transdc_resp-reg_receiver"/>
</dbReference>
<evidence type="ECO:0000256" key="10">
    <source>
        <dbReference type="PROSITE-ProRule" id="PRU00169"/>
    </source>
</evidence>
<feature type="coiled-coil region" evidence="11">
    <location>
        <begin position="427"/>
        <end position="461"/>
    </location>
</feature>
<evidence type="ECO:0000259" key="13">
    <source>
        <dbReference type="PROSITE" id="PS50110"/>
    </source>
</evidence>
<dbReference type="GO" id="GO:0000155">
    <property type="term" value="F:phosphorelay sensor kinase activity"/>
    <property type="evidence" value="ECO:0007669"/>
    <property type="project" value="InterPro"/>
</dbReference>
<dbReference type="EMBL" id="JAAGOH010000031">
    <property type="protein sequence ID" value="NDY93260.1"/>
    <property type="molecule type" value="Genomic_DNA"/>
</dbReference>
<comment type="function">
    <text evidence="8">Involved in the transmission of sensory signals from the chemoreceptors to the flagellar motors. CheA is autophosphorylated; it can transfer its phosphate group to either CheB or CheY.</text>
</comment>
<evidence type="ECO:0000256" key="11">
    <source>
        <dbReference type="SAM" id="Coils"/>
    </source>
</evidence>
<dbReference type="InterPro" id="IPR002545">
    <property type="entry name" value="CheW-lke_dom"/>
</dbReference>
<organism evidence="16 17">
    <name type="scientific">Ideonella livida</name>
    <dbReference type="NCBI Taxonomy" id="2707176"/>
    <lineage>
        <taxon>Bacteria</taxon>
        <taxon>Pseudomonadati</taxon>
        <taxon>Pseudomonadota</taxon>
        <taxon>Betaproteobacteria</taxon>
        <taxon>Burkholderiales</taxon>
        <taxon>Sphaerotilaceae</taxon>
        <taxon>Ideonella</taxon>
    </lineage>
</organism>
<dbReference type="Gene3D" id="3.30.565.10">
    <property type="entry name" value="Histidine kinase-like ATPase, C-terminal domain"/>
    <property type="match status" value="1"/>
</dbReference>
<dbReference type="Pfam" id="PF01627">
    <property type="entry name" value="Hpt"/>
    <property type="match status" value="1"/>
</dbReference>
<dbReference type="SUPFAM" id="SSF55874">
    <property type="entry name" value="ATPase domain of HSP90 chaperone/DNA topoisomerase II/histidine kinase"/>
    <property type="match status" value="1"/>
</dbReference>
<feature type="domain" description="CheW-like" evidence="14">
    <location>
        <begin position="721"/>
        <end position="856"/>
    </location>
</feature>
<keyword evidence="5" id="KW-0808">Transferase</keyword>
<evidence type="ECO:0000256" key="1">
    <source>
        <dbReference type="ARBA" id="ARBA00000085"/>
    </source>
</evidence>
<proteinExistence type="predicted"/>
<dbReference type="SUPFAM" id="SSF50341">
    <property type="entry name" value="CheW-like"/>
    <property type="match status" value="1"/>
</dbReference>
<dbReference type="InterPro" id="IPR004358">
    <property type="entry name" value="Sig_transdc_His_kin-like_C"/>
</dbReference>
<evidence type="ECO:0000313" key="17">
    <source>
        <dbReference type="Proteomes" id="UP000484255"/>
    </source>
</evidence>
<dbReference type="Pfam" id="PF01584">
    <property type="entry name" value="CheW"/>
    <property type="match status" value="1"/>
</dbReference>
<gene>
    <name evidence="16" type="ORF">G3A44_18865</name>
</gene>
<dbReference type="PROSITE" id="PS50109">
    <property type="entry name" value="HIS_KIN"/>
    <property type="match status" value="1"/>
</dbReference>
<feature type="domain" description="HPt" evidence="15">
    <location>
        <begin position="199"/>
        <end position="302"/>
    </location>
</feature>
<dbReference type="SUPFAM" id="SSF52172">
    <property type="entry name" value="CheY-like"/>
    <property type="match status" value="1"/>
</dbReference>
<keyword evidence="6" id="KW-0418">Kinase</keyword>
<dbReference type="InterPro" id="IPR051315">
    <property type="entry name" value="Bact_Chemotaxis_CheA"/>
</dbReference>
<dbReference type="SUPFAM" id="SSF47226">
    <property type="entry name" value="Histidine-containing phosphotransfer domain, HPT domain"/>
    <property type="match status" value="1"/>
</dbReference>
<keyword evidence="11" id="KW-0175">Coiled coil</keyword>
<evidence type="ECO:0000256" key="8">
    <source>
        <dbReference type="ARBA" id="ARBA00035100"/>
    </source>
</evidence>
<comment type="catalytic activity">
    <reaction evidence="1">
        <text>ATP + protein L-histidine = ADP + protein N-phospho-L-histidine.</text>
        <dbReference type="EC" id="2.7.13.3"/>
    </reaction>
</comment>
<name>A0A7C9TL55_9BURK</name>
<dbReference type="InterPro" id="IPR004105">
    <property type="entry name" value="CheA-like_dim"/>
</dbReference>
<dbReference type="InterPro" id="IPR008207">
    <property type="entry name" value="Sig_transdc_His_kin_Hpt_dom"/>
</dbReference>
<dbReference type="InterPro" id="IPR036061">
    <property type="entry name" value="CheW-like_dom_sf"/>
</dbReference>
<dbReference type="Gene3D" id="2.30.30.40">
    <property type="entry name" value="SH3 Domains"/>
    <property type="match status" value="1"/>
</dbReference>
<dbReference type="AlphaFoldDB" id="A0A7C9TL55"/>